<dbReference type="Proteomes" id="UP000315908">
    <property type="component" value="Unassembled WGS sequence"/>
</dbReference>
<dbReference type="Pfam" id="PF03929">
    <property type="entry name" value="PepSY_TM"/>
    <property type="match status" value="1"/>
</dbReference>
<dbReference type="PANTHER" id="PTHR19384:SF17">
    <property type="entry name" value="NADPH--CYTOCHROME P450 REDUCTASE"/>
    <property type="match status" value="1"/>
</dbReference>
<dbReference type="Pfam" id="PF00258">
    <property type="entry name" value="Flavodoxin_1"/>
    <property type="match status" value="1"/>
</dbReference>
<dbReference type="EMBL" id="VLKR01000033">
    <property type="protein sequence ID" value="TWI16144.1"/>
    <property type="molecule type" value="Genomic_DNA"/>
</dbReference>
<dbReference type="InterPro" id="IPR001433">
    <property type="entry name" value="OxRdtase_FAD/NAD-bd"/>
</dbReference>
<dbReference type="PRINTS" id="PR00371">
    <property type="entry name" value="FPNCR"/>
</dbReference>
<name>A0A562M888_9SPHI</name>
<protein>
    <recommendedName>
        <fullName evidence="2">NADPH--hemoprotein reductase</fullName>
        <ecNumber evidence="2">1.6.2.4</ecNumber>
    </recommendedName>
</protein>
<dbReference type="EC" id="1.6.2.4" evidence="2"/>
<dbReference type="GO" id="GO:0010181">
    <property type="term" value="F:FMN binding"/>
    <property type="evidence" value="ECO:0007669"/>
    <property type="project" value="InterPro"/>
</dbReference>
<accession>A0A562M888</accession>
<proteinExistence type="predicted"/>
<dbReference type="GO" id="GO:0003958">
    <property type="term" value="F:NADPH-hemoprotein reductase activity"/>
    <property type="evidence" value="ECO:0007669"/>
    <property type="project" value="UniProtKB-EC"/>
</dbReference>
<dbReference type="PROSITE" id="PS50902">
    <property type="entry name" value="FLAVODOXIN_LIKE"/>
    <property type="match status" value="1"/>
</dbReference>
<dbReference type="RefSeq" id="WP_145330162.1">
    <property type="nucleotide sequence ID" value="NZ_VLKR01000033.1"/>
</dbReference>
<keyword evidence="1" id="KW-0285">Flavoprotein</keyword>
<dbReference type="SUPFAM" id="SSF63380">
    <property type="entry name" value="Riboflavin synthase domain-like"/>
    <property type="match status" value="1"/>
</dbReference>
<reference evidence="5 6" key="1">
    <citation type="journal article" date="2015" name="Stand. Genomic Sci.">
        <title>Genomic Encyclopedia of Bacterial and Archaeal Type Strains, Phase III: the genomes of soil and plant-associated and newly described type strains.</title>
        <authorList>
            <person name="Whitman W.B."/>
            <person name="Woyke T."/>
            <person name="Klenk H.P."/>
            <person name="Zhou Y."/>
            <person name="Lilburn T.G."/>
            <person name="Beck B.J."/>
            <person name="De Vos P."/>
            <person name="Vandamme P."/>
            <person name="Eisen J.A."/>
            <person name="Garrity G."/>
            <person name="Hugenholtz P."/>
            <person name="Kyrpides N.C."/>
        </authorList>
    </citation>
    <scope>NUCLEOTIDE SEQUENCE [LARGE SCALE GENOMIC DNA]</scope>
    <source>
        <strain evidence="5 6">CGMCC 1.6855</strain>
    </source>
</reference>
<dbReference type="Pfam" id="PF00175">
    <property type="entry name" value="NAD_binding_1"/>
    <property type="match status" value="1"/>
</dbReference>
<evidence type="ECO:0000256" key="1">
    <source>
        <dbReference type="ARBA" id="ARBA00022630"/>
    </source>
</evidence>
<keyword evidence="3" id="KW-1133">Transmembrane helix</keyword>
<dbReference type="OrthoDB" id="9789468at2"/>
<comment type="caution">
    <text evidence="5">The sequence shown here is derived from an EMBL/GenBank/DDBJ whole genome shotgun (WGS) entry which is preliminary data.</text>
</comment>
<dbReference type="Gene3D" id="3.40.50.80">
    <property type="entry name" value="Nucleotide-binding domain of ferredoxin-NADP reductase (FNR) module"/>
    <property type="match status" value="1"/>
</dbReference>
<dbReference type="InterPro" id="IPR039261">
    <property type="entry name" value="FNR_nucleotide-bd"/>
</dbReference>
<feature type="domain" description="Flavodoxin-like" evidence="4">
    <location>
        <begin position="340"/>
        <end position="479"/>
    </location>
</feature>
<dbReference type="GO" id="GO:0005829">
    <property type="term" value="C:cytosol"/>
    <property type="evidence" value="ECO:0007669"/>
    <property type="project" value="TreeGrafter"/>
</dbReference>
<evidence type="ECO:0000256" key="2">
    <source>
        <dbReference type="ARBA" id="ARBA00023797"/>
    </source>
</evidence>
<organism evidence="5 6">
    <name type="scientific">Sphingobacterium siyangense</name>
    <dbReference type="NCBI Taxonomy" id="459529"/>
    <lineage>
        <taxon>Bacteria</taxon>
        <taxon>Pseudomonadati</taxon>
        <taxon>Bacteroidota</taxon>
        <taxon>Sphingobacteriia</taxon>
        <taxon>Sphingobacteriales</taxon>
        <taxon>Sphingobacteriaceae</taxon>
        <taxon>Sphingobacterium</taxon>
    </lineage>
</organism>
<dbReference type="InterPro" id="IPR029039">
    <property type="entry name" value="Flavoprotein-like_sf"/>
</dbReference>
<dbReference type="GO" id="GO:0050660">
    <property type="term" value="F:flavin adenine dinucleotide binding"/>
    <property type="evidence" value="ECO:0007669"/>
    <property type="project" value="TreeGrafter"/>
</dbReference>
<dbReference type="Gene3D" id="3.40.50.360">
    <property type="match status" value="1"/>
</dbReference>
<keyword evidence="3" id="KW-0472">Membrane</keyword>
<dbReference type="InterPro" id="IPR001709">
    <property type="entry name" value="Flavoprot_Pyr_Nucl_cyt_Rdtase"/>
</dbReference>
<dbReference type="AlphaFoldDB" id="A0A562M888"/>
<sequence>MIISVWRYSHLTLAISSFLLLIVASISGFFLAFEPILMRSQNVQVDRSDTISLAYAIPLLKEKFQGIQEIEVDDYDNVIVKYADAKGVDQKKYVSAVTGEILGTPQAQQPFFQWMTVVHRSLFLHNTGRIIMCITAGALLLIAVSGILLVVQRQNGWRRFFSNVEKTGLFHYYHVVLGRLSLFFILALSVTGIYLTIFGFTYKATNIISSIDESSLKEEPFKEVANFDAWKDLTLANLKKLQYPFSEFPEDYYYVKLKDREFYLNQFTGEVLAVQDFSTAYRMSDLSLRWHTGRAGIIWALILAVNSGYILFFIYSGFAISLKRKKGNTKNVFRETEAEIIFLVGSENGGTFHFASSIYKRLIEQGKRAYLTDMNKFNLFPKAKHFVIMTSTYGQGEPPSNANLFVEKLSKYAQANQVTYAVVGFGSRSYPLYCKFADDVDNALKKQSWATEMLPLYKVNDRSPQDFGDWLTAWTQLIDCPILLPRELQTPNSQKLKKLSVVERTPLNSEQVFMVKLESQDVFSGDLLAIYPRNDHRERLYSIGKIGDHILLSIKLHEHGLGSNFLYQLDKGDVLDAKLIKNNHFRFPKYARELILISNGTGIAPFLGIINENYKKIPIHLYCGFRRESSFDLYRPYIESYLENGNLKALCLALSREGDQRYVSDYLLENSARIWDSLNRGGVIMLCGSLAMQQDVVCILKEICAVNHPGGYDKFIEQSKILFDCY</sequence>
<gene>
    <name evidence="5" type="ORF">IQ31_04597</name>
</gene>
<evidence type="ECO:0000313" key="5">
    <source>
        <dbReference type="EMBL" id="TWI16144.1"/>
    </source>
</evidence>
<feature type="transmembrane region" description="Helical" evidence="3">
    <location>
        <begin position="12"/>
        <end position="33"/>
    </location>
</feature>
<feature type="transmembrane region" description="Helical" evidence="3">
    <location>
        <begin position="172"/>
        <end position="197"/>
    </location>
</feature>
<evidence type="ECO:0000259" key="4">
    <source>
        <dbReference type="PROSITE" id="PS50902"/>
    </source>
</evidence>
<evidence type="ECO:0000313" key="6">
    <source>
        <dbReference type="Proteomes" id="UP000315908"/>
    </source>
</evidence>
<dbReference type="InterPro" id="IPR005625">
    <property type="entry name" value="PepSY-ass_TM"/>
</dbReference>
<keyword evidence="3" id="KW-0812">Transmembrane</keyword>
<evidence type="ECO:0000256" key="3">
    <source>
        <dbReference type="SAM" id="Phobius"/>
    </source>
</evidence>
<dbReference type="PANTHER" id="PTHR19384">
    <property type="entry name" value="NITRIC OXIDE SYNTHASE-RELATED"/>
    <property type="match status" value="1"/>
</dbReference>
<dbReference type="InterPro" id="IPR008254">
    <property type="entry name" value="Flavodoxin/NO_synth"/>
</dbReference>
<feature type="transmembrane region" description="Helical" evidence="3">
    <location>
        <begin position="297"/>
        <end position="320"/>
    </location>
</feature>
<feature type="transmembrane region" description="Helical" evidence="3">
    <location>
        <begin position="129"/>
        <end position="151"/>
    </location>
</feature>
<dbReference type="SUPFAM" id="SSF52343">
    <property type="entry name" value="Ferredoxin reductase-like, C-terminal NADP-linked domain"/>
    <property type="match status" value="1"/>
</dbReference>
<dbReference type="InterPro" id="IPR017938">
    <property type="entry name" value="Riboflavin_synthase-like_b-brl"/>
</dbReference>
<dbReference type="SUPFAM" id="SSF52218">
    <property type="entry name" value="Flavoproteins"/>
    <property type="match status" value="1"/>
</dbReference>